<dbReference type="RefSeq" id="WP_020965490.1">
    <property type="nucleotide sequence ID" value="NZ_CP045670.1"/>
</dbReference>
<protein>
    <submittedName>
        <fullName evidence="1">Uncharacterized protein</fullName>
    </submittedName>
</protein>
<proteinExistence type="predicted"/>
<organism evidence="1 2">
    <name type="scientific">Treponema pedis</name>
    <dbReference type="NCBI Taxonomy" id="409322"/>
    <lineage>
        <taxon>Bacteria</taxon>
        <taxon>Pseudomonadati</taxon>
        <taxon>Spirochaetota</taxon>
        <taxon>Spirochaetia</taxon>
        <taxon>Spirochaetales</taxon>
        <taxon>Treponemataceae</taxon>
        <taxon>Treponema</taxon>
    </lineage>
</organism>
<accession>A0A7S7AX60</accession>
<dbReference type="GeneID" id="301090222"/>
<sequence>MNYEKINARACLIASVFFGIVYVLFFYLFPYAKESMEYKNIDISELVDALKILCVGLFGLGVSFYKFGFKSLRTKIANIPPKLIKFLLTVFKILLYIASFLLSKTYIPVFEPKPKFIFFVIHILFLIVGIVQNIITEVVFEFHSDDYNHPYLQLVLGKFVFILCALPLYVDFLGGVYLLLSLF</sequence>
<dbReference type="AlphaFoldDB" id="A0A7S7AX60"/>
<name>A0A7S7AX60_9SPIR</name>
<evidence type="ECO:0000313" key="1">
    <source>
        <dbReference type="EMBL" id="QOW61627.1"/>
    </source>
</evidence>
<dbReference type="EMBL" id="CP061839">
    <property type="protein sequence ID" value="QOW61627.1"/>
    <property type="molecule type" value="Genomic_DNA"/>
</dbReference>
<evidence type="ECO:0000313" key="2">
    <source>
        <dbReference type="Proteomes" id="UP000593915"/>
    </source>
</evidence>
<dbReference type="Proteomes" id="UP000593915">
    <property type="component" value="Chromosome"/>
</dbReference>
<reference evidence="1 2" key="1">
    <citation type="submission" date="2020-09" db="EMBL/GenBank/DDBJ databases">
        <title>Characterization of Treponema spp. from bovine digital dermatitis in Korea.</title>
        <authorList>
            <person name="Espiritu H.M."/>
            <person name="Cho Y.I."/>
            <person name="Mamuad L."/>
        </authorList>
    </citation>
    <scope>NUCLEOTIDE SEQUENCE [LARGE SCALE GENOMIC DNA]</scope>
    <source>
        <strain evidence="1 2">KS1</strain>
    </source>
</reference>
<gene>
    <name evidence="1" type="ORF">IFE08_04395</name>
</gene>